<protein>
    <recommendedName>
        <fullName evidence="3">DUF2383 domain-containing protein</fullName>
    </recommendedName>
</protein>
<name>A0ABW5VFI0_9FLAO</name>
<dbReference type="RefSeq" id="WP_251805563.1">
    <property type="nucleotide sequence ID" value="NZ_CP166679.1"/>
</dbReference>
<evidence type="ECO:0000313" key="2">
    <source>
        <dbReference type="Proteomes" id="UP001597532"/>
    </source>
</evidence>
<reference evidence="2" key="1">
    <citation type="journal article" date="2019" name="Int. J. Syst. Evol. Microbiol.">
        <title>The Global Catalogue of Microorganisms (GCM) 10K type strain sequencing project: providing services to taxonomists for standard genome sequencing and annotation.</title>
        <authorList>
            <consortium name="The Broad Institute Genomics Platform"/>
            <consortium name="The Broad Institute Genome Sequencing Center for Infectious Disease"/>
            <person name="Wu L."/>
            <person name="Ma J."/>
        </authorList>
    </citation>
    <scope>NUCLEOTIDE SEQUENCE [LARGE SCALE GENOMIC DNA]</scope>
    <source>
        <strain evidence="2">KCTC 52924</strain>
    </source>
</reference>
<gene>
    <name evidence="1" type="ORF">ACFS1K_11690</name>
</gene>
<evidence type="ECO:0000313" key="1">
    <source>
        <dbReference type="EMBL" id="MFD2790427.1"/>
    </source>
</evidence>
<evidence type="ECO:0008006" key="3">
    <source>
        <dbReference type="Google" id="ProtNLM"/>
    </source>
</evidence>
<dbReference type="InterPro" id="IPR012347">
    <property type="entry name" value="Ferritin-like"/>
</dbReference>
<accession>A0ABW5VFI0</accession>
<proteinExistence type="predicted"/>
<dbReference type="Proteomes" id="UP001597532">
    <property type="component" value="Unassembled WGS sequence"/>
</dbReference>
<comment type="caution">
    <text evidence="1">The sequence shown here is derived from an EMBL/GenBank/DDBJ whole genome shotgun (WGS) entry which is preliminary data.</text>
</comment>
<keyword evidence="2" id="KW-1185">Reference proteome</keyword>
<dbReference type="EMBL" id="JBHUOK010000030">
    <property type="protein sequence ID" value="MFD2790427.1"/>
    <property type="molecule type" value="Genomic_DNA"/>
</dbReference>
<sequence>MEMDKIQWETKLDDLLCEIVASKEAYEKLATTEELPGRKHFFKEQALQRMEFETILSEEILVVKEGGMLKRRTPDTCVFDNVVATVTSRRLTAIEVDRLILQKEQDLIKKYQEVLEYPYIPDATDALLQSQAEDMNDVAQKLKLDLNLEENNF</sequence>
<dbReference type="Gene3D" id="1.20.1260.10">
    <property type="match status" value="1"/>
</dbReference>
<organism evidence="1 2">
    <name type="scientific">Arenibacter antarcticus</name>
    <dbReference type="NCBI Taxonomy" id="2040469"/>
    <lineage>
        <taxon>Bacteria</taxon>
        <taxon>Pseudomonadati</taxon>
        <taxon>Bacteroidota</taxon>
        <taxon>Flavobacteriia</taxon>
        <taxon>Flavobacteriales</taxon>
        <taxon>Flavobacteriaceae</taxon>
        <taxon>Arenibacter</taxon>
    </lineage>
</organism>